<dbReference type="EMBL" id="JBGBPQ010000029">
    <property type="protein sequence ID" value="KAL1496387.1"/>
    <property type="molecule type" value="Genomic_DNA"/>
</dbReference>
<name>A0AB34ID15_PRYPA</name>
<feature type="domain" description="TIL" evidence="6">
    <location>
        <begin position="143"/>
        <end position="195"/>
    </location>
</feature>
<dbReference type="PANTHER" id="PTHR23259">
    <property type="entry name" value="RIDDLE"/>
    <property type="match status" value="1"/>
</dbReference>
<feature type="transmembrane region" description="Helical" evidence="4">
    <location>
        <begin position="369"/>
        <end position="387"/>
    </location>
</feature>
<evidence type="ECO:0000256" key="5">
    <source>
        <dbReference type="SAM" id="SignalP"/>
    </source>
</evidence>
<evidence type="ECO:0000313" key="7">
    <source>
        <dbReference type="EMBL" id="KAL1496387.1"/>
    </source>
</evidence>
<dbReference type="PANTHER" id="PTHR23259:SF74">
    <property type="entry name" value="TIL DOMAIN-CONTAINING PROTEIN"/>
    <property type="match status" value="1"/>
</dbReference>
<evidence type="ECO:0000256" key="4">
    <source>
        <dbReference type="SAM" id="Phobius"/>
    </source>
</evidence>
<dbReference type="InterPro" id="IPR051368">
    <property type="entry name" value="SerProtInhib-TIL_Domain"/>
</dbReference>
<dbReference type="InterPro" id="IPR036084">
    <property type="entry name" value="Ser_inhib-like_sf"/>
</dbReference>
<dbReference type="CDD" id="cd19941">
    <property type="entry name" value="TIL"/>
    <property type="match status" value="1"/>
</dbReference>
<dbReference type="InterPro" id="IPR002919">
    <property type="entry name" value="TIL_dom"/>
</dbReference>
<evidence type="ECO:0000259" key="6">
    <source>
        <dbReference type="Pfam" id="PF01826"/>
    </source>
</evidence>
<keyword evidence="4" id="KW-1133">Transmembrane helix</keyword>
<evidence type="ECO:0000313" key="8">
    <source>
        <dbReference type="Proteomes" id="UP001515480"/>
    </source>
</evidence>
<dbReference type="AlphaFoldDB" id="A0AB34ID15"/>
<dbReference type="GO" id="GO:0030414">
    <property type="term" value="F:peptidase inhibitor activity"/>
    <property type="evidence" value="ECO:0007669"/>
    <property type="project" value="UniProtKB-KW"/>
</dbReference>
<keyword evidence="4" id="KW-0812">Transmembrane</keyword>
<evidence type="ECO:0000256" key="3">
    <source>
        <dbReference type="SAM" id="MobiDB-lite"/>
    </source>
</evidence>
<proteinExistence type="predicted"/>
<dbReference type="Gene3D" id="2.10.25.10">
    <property type="entry name" value="Laminin"/>
    <property type="match status" value="1"/>
</dbReference>
<evidence type="ECO:0000256" key="2">
    <source>
        <dbReference type="ARBA" id="ARBA00023157"/>
    </source>
</evidence>
<feature type="region of interest" description="Disordered" evidence="3">
    <location>
        <begin position="398"/>
        <end position="422"/>
    </location>
</feature>
<reference evidence="7 8" key="1">
    <citation type="journal article" date="2024" name="Science">
        <title>Giant polyketide synthase enzymes in the biosynthesis of giant marine polyether toxins.</title>
        <authorList>
            <person name="Fallon T.R."/>
            <person name="Shende V.V."/>
            <person name="Wierzbicki I.H."/>
            <person name="Pendleton A.L."/>
            <person name="Watervoot N.F."/>
            <person name="Auber R.P."/>
            <person name="Gonzalez D.J."/>
            <person name="Wisecaver J.H."/>
            <person name="Moore B.S."/>
        </authorList>
    </citation>
    <scope>NUCLEOTIDE SEQUENCE [LARGE SCALE GENOMIC DNA]</scope>
    <source>
        <strain evidence="7 8">12B1</strain>
    </source>
</reference>
<keyword evidence="2" id="KW-1015">Disulfide bond</keyword>
<protein>
    <recommendedName>
        <fullName evidence="6">TIL domain-containing protein</fullName>
    </recommendedName>
</protein>
<feature type="signal peptide" evidence="5">
    <location>
        <begin position="1"/>
        <end position="15"/>
    </location>
</feature>
<organism evidence="7 8">
    <name type="scientific">Prymnesium parvum</name>
    <name type="common">Toxic golden alga</name>
    <dbReference type="NCBI Taxonomy" id="97485"/>
    <lineage>
        <taxon>Eukaryota</taxon>
        <taxon>Haptista</taxon>
        <taxon>Haptophyta</taxon>
        <taxon>Prymnesiophyceae</taxon>
        <taxon>Prymnesiales</taxon>
        <taxon>Prymnesiaceae</taxon>
        <taxon>Prymnesium</taxon>
    </lineage>
</organism>
<accession>A0AB34ID15</accession>
<comment type="caution">
    <text evidence="7">The sequence shown here is derived from an EMBL/GenBank/DDBJ whole genome shotgun (WGS) entry which is preliminary data.</text>
</comment>
<keyword evidence="4" id="KW-0472">Membrane</keyword>
<dbReference type="PROSITE" id="PS00287">
    <property type="entry name" value="CYSTATIN"/>
    <property type="match status" value="1"/>
</dbReference>
<feature type="compositionally biased region" description="Low complexity" evidence="3">
    <location>
        <begin position="404"/>
        <end position="414"/>
    </location>
</feature>
<dbReference type="InterPro" id="IPR046350">
    <property type="entry name" value="Cystatin_sf"/>
</dbReference>
<dbReference type="Gene3D" id="3.10.450.10">
    <property type="match status" value="1"/>
</dbReference>
<dbReference type="SUPFAM" id="SSF57567">
    <property type="entry name" value="Serine protease inhibitors"/>
    <property type="match status" value="1"/>
</dbReference>
<keyword evidence="8" id="KW-1185">Reference proteome</keyword>
<evidence type="ECO:0000256" key="1">
    <source>
        <dbReference type="ARBA" id="ARBA00022690"/>
    </source>
</evidence>
<dbReference type="Pfam" id="PF01826">
    <property type="entry name" value="TIL"/>
    <property type="match status" value="1"/>
</dbReference>
<gene>
    <name evidence="7" type="ORF">AB1Y20_016342</name>
</gene>
<keyword evidence="1" id="KW-0646">Protease inhibitor</keyword>
<feature type="chain" id="PRO_5044276618" description="TIL domain-containing protein" evidence="5">
    <location>
        <begin position="16"/>
        <end position="422"/>
    </location>
</feature>
<dbReference type="SUPFAM" id="SSF54403">
    <property type="entry name" value="Cystatin/monellin"/>
    <property type="match status" value="1"/>
</dbReference>
<keyword evidence="5" id="KW-0732">Signal</keyword>
<dbReference type="Proteomes" id="UP001515480">
    <property type="component" value="Unassembled WGS sequence"/>
</dbReference>
<dbReference type="InterPro" id="IPR018073">
    <property type="entry name" value="Prot_inh_cystat_CS"/>
</dbReference>
<sequence>MRPALLLLLTPGVLASGAWHESDQTGEGSYVYRLAQFSLRQLQQHCVGSNSLGCSRLAEGKFGQVLNAKTQVVSGTNYVLDADTSAGRLHLKVYEQVWTKTLRITEATLALPSEGMSMARLTSNLIDEELALDADAFAAEPVCSGGKVWTDCGSPCERTCDEPNPMCIEMCKVGCSCPADKPIWKASECIAASSCTEVKSTAAAPSPTLLGGWTPAADKEISPSSRIHRLAAFSLKKLKISCSASNSITCANVMDAMLHHVQSAFTQVVNGMNFNIEAKTSVGVLALKISEQPNAQAPVFVIQHAELRSEQGGAPASILDDLGQSNLVLNHAEFEAFLVPVHTTKSSLFIGGGVQSSSPRADPQPQELSVFRITVAVCVIVMVLAAWGRYVKKSKKQEAQAFHSGPDSSSVSDSRPGKDSSA</sequence>